<protein>
    <recommendedName>
        <fullName evidence="5">Hemerythrin-like domain-containing protein</fullName>
    </recommendedName>
</protein>
<gene>
    <name evidence="3" type="ORF">ENSA7_25610</name>
</gene>
<dbReference type="InterPro" id="IPR021948">
    <property type="entry name" value="DUF3565"/>
</dbReference>
<name>A0A2S9YR47_9BACT</name>
<evidence type="ECO:0000313" key="3">
    <source>
        <dbReference type="EMBL" id="PRQ07571.1"/>
    </source>
</evidence>
<feature type="domain" description="TehB/YeaR-like" evidence="2">
    <location>
        <begin position="215"/>
        <end position="288"/>
    </location>
</feature>
<accession>A0A2S9YR47</accession>
<dbReference type="Pfam" id="PF09313">
    <property type="entry name" value="TehB-like"/>
    <property type="match status" value="1"/>
</dbReference>
<organism evidence="3 4">
    <name type="scientific">Enhygromyxa salina</name>
    <dbReference type="NCBI Taxonomy" id="215803"/>
    <lineage>
        <taxon>Bacteria</taxon>
        <taxon>Pseudomonadati</taxon>
        <taxon>Myxococcota</taxon>
        <taxon>Polyangia</taxon>
        <taxon>Nannocystales</taxon>
        <taxon>Nannocystaceae</taxon>
        <taxon>Enhygromyxa</taxon>
    </lineage>
</organism>
<evidence type="ECO:0008006" key="5">
    <source>
        <dbReference type="Google" id="ProtNLM"/>
    </source>
</evidence>
<dbReference type="InterPro" id="IPR012312">
    <property type="entry name" value="Hemerythrin-like"/>
</dbReference>
<dbReference type="Gene3D" id="1.20.120.520">
    <property type="entry name" value="nmb1532 protein domain like"/>
    <property type="match status" value="1"/>
</dbReference>
<dbReference type="Pfam" id="PF12088">
    <property type="entry name" value="DUF3565"/>
    <property type="match status" value="1"/>
</dbReference>
<proteinExistence type="predicted"/>
<evidence type="ECO:0000313" key="4">
    <source>
        <dbReference type="Proteomes" id="UP000238823"/>
    </source>
</evidence>
<dbReference type="RefSeq" id="WP_106089583.1">
    <property type="nucleotide sequence ID" value="NZ_PVNL01000051.1"/>
</dbReference>
<comment type="caution">
    <text evidence="3">The sequence shown here is derived from an EMBL/GenBank/DDBJ whole genome shotgun (WGS) entry which is preliminary data.</text>
</comment>
<evidence type="ECO:0000259" key="1">
    <source>
        <dbReference type="Pfam" id="PF01814"/>
    </source>
</evidence>
<dbReference type="InterPro" id="IPR014710">
    <property type="entry name" value="RmlC-like_jellyroll"/>
</dbReference>
<sequence>MNRHECLRGLSRDHHHALVLARTLVRVSAEPPTDPDSFVAEIRTQWTAEIAPHFTAEERELLPLSDCGDQQLRAHAQRIRSDHAQLRQLLDTLAPSNLADQAPELGQLLAAHVRFEERTWFPALEAALDPSTLEALSHRLQPIPESQITGFHRDDEDIWVAELDCGHAQHIRHAPPFSLAAWVNEPAERAAHLGTRLRCQLCRMPRRPPCATMYKQTPEYDETTIPAGLLRSHRLRGGAWGEIEVIAGTVEYVLEDEDNLTFALRPGVLGIVAPERPHHIALGPSARVRVRFCRCAKLE</sequence>
<dbReference type="Proteomes" id="UP000238823">
    <property type="component" value="Unassembled WGS sequence"/>
</dbReference>
<reference evidence="3 4" key="1">
    <citation type="submission" date="2018-03" db="EMBL/GenBank/DDBJ databases">
        <title>Draft Genome Sequences of the Obligatory Marine Myxobacteria Enhygromyxa salina SWB007.</title>
        <authorList>
            <person name="Poehlein A."/>
            <person name="Moghaddam J.A."/>
            <person name="Harms H."/>
            <person name="Alanjari M."/>
            <person name="Koenig G.M."/>
            <person name="Daniel R."/>
            <person name="Schaeberle T.F."/>
        </authorList>
    </citation>
    <scope>NUCLEOTIDE SEQUENCE [LARGE SCALE GENOMIC DNA]</scope>
    <source>
        <strain evidence="3 4">SWB007</strain>
    </source>
</reference>
<feature type="domain" description="Hemerythrin-like" evidence="1">
    <location>
        <begin position="10"/>
        <end position="124"/>
    </location>
</feature>
<dbReference type="SUPFAM" id="SSF51197">
    <property type="entry name" value="Clavaminate synthase-like"/>
    <property type="match status" value="1"/>
</dbReference>
<dbReference type="AlphaFoldDB" id="A0A2S9YR47"/>
<dbReference type="Pfam" id="PF01814">
    <property type="entry name" value="Hemerythrin"/>
    <property type="match status" value="1"/>
</dbReference>
<dbReference type="InterPro" id="IPR015392">
    <property type="entry name" value="TehB/YeaR-like_dom"/>
</dbReference>
<dbReference type="EMBL" id="PVNL01000051">
    <property type="protein sequence ID" value="PRQ07571.1"/>
    <property type="molecule type" value="Genomic_DNA"/>
</dbReference>
<dbReference type="OrthoDB" id="9801656at2"/>
<evidence type="ECO:0000259" key="2">
    <source>
        <dbReference type="Pfam" id="PF09313"/>
    </source>
</evidence>
<dbReference type="Gene3D" id="2.60.120.10">
    <property type="entry name" value="Jelly Rolls"/>
    <property type="match status" value="1"/>
</dbReference>